<dbReference type="GO" id="GO:0008654">
    <property type="term" value="P:phospholipid biosynthetic process"/>
    <property type="evidence" value="ECO:0007669"/>
    <property type="project" value="InterPro"/>
</dbReference>
<dbReference type="OrthoDB" id="5973539at2759"/>
<evidence type="ECO:0000256" key="1">
    <source>
        <dbReference type="ARBA" id="ARBA00022793"/>
    </source>
</evidence>
<organism evidence="3 4">
    <name type="scientific">Piloderma croceum (strain F 1598)</name>
    <dbReference type="NCBI Taxonomy" id="765440"/>
    <lineage>
        <taxon>Eukaryota</taxon>
        <taxon>Fungi</taxon>
        <taxon>Dikarya</taxon>
        <taxon>Basidiomycota</taxon>
        <taxon>Agaricomycotina</taxon>
        <taxon>Agaricomycetes</taxon>
        <taxon>Agaricomycetidae</taxon>
        <taxon>Atheliales</taxon>
        <taxon>Atheliaceae</taxon>
        <taxon>Piloderma</taxon>
    </lineage>
</organism>
<keyword evidence="4" id="KW-1185">Reference proteome</keyword>
<keyword evidence="1" id="KW-0210">Decarboxylase</keyword>
<dbReference type="PANTHER" id="PTHR10067">
    <property type="entry name" value="PHOSPHATIDYLSERINE DECARBOXYLASE"/>
    <property type="match status" value="1"/>
</dbReference>
<dbReference type="HOGENOM" id="CLU_029061_2_0_1"/>
<evidence type="ECO:0000313" key="4">
    <source>
        <dbReference type="Proteomes" id="UP000054166"/>
    </source>
</evidence>
<proteinExistence type="predicted"/>
<dbReference type="InParanoid" id="A0A0C3EY96"/>
<reference evidence="4" key="2">
    <citation type="submission" date="2015-01" db="EMBL/GenBank/DDBJ databases">
        <title>Evolutionary Origins and Diversification of the Mycorrhizal Mutualists.</title>
        <authorList>
            <consortium name="DOE Joint Genome Institute"/>
            <consortium name="Mycorrhizal Genomics Consortium"/>
            <person name="Kohler A."/>
            <person name="Kuo A."/>
            <person name="Nagy L.G."/>
            <person name="Floudas D."/>
            <person name="Copeland A."/>
            <person name="Barry K.W."/>
            <person name="Cichocki N."/>
            <person name="Veneault-Fourrey C."/>
            <person name="LaButti K."/>
            <person name="Lindquist E.A."/>
            <person name="Lipzen A."/>
            <person name="Lundell T."/>
            <person name="Morin E."/>
            <person name="Murat C."/>
            <person name="Riley R."/>
            <person name="Ohm R."/>
            <person name="Sun H."/>
            <person name="Tunlid A."/>
            <person name="Henrissat B."/>
            <person name="Grigoriev I.V."/>
            <person name="Hibbett D.S."/>
            <person name="Martin F."/>
        </authorList>
    </citation>
    <scope>NUCLEOTIDE SEQUENCE [LARGE SCALE GENOMIC DNA]</scope>
    <source>
        <strain evidence="4">F 1598</strain>
    </source>
</reference>
<keyword evidence="2" id="KW-0456">Lyase</keyword>
<dbReference type="Proteomes" id="UP000054166">
    <property type="component" value="Unassembled WGS sequence"/>
</dbReference>
<dbReference type="AlphaFoldDB" id="A0A0C3EY96"/>
<dbReference type="EMBL" id="KN833100">
    <property type="protein sequence ID" value="KIM72944.1"/>
    <property type="molecule type" value="Genomic_DNA"/>
</dbReference>
<evidence type="ECO:0000313" key="3">
    <source>
        <dbReference type="EMBL" id="KIM72944.1"/>
    </source>
</evidence>
<dbReference type="GO" id="GO:0004609">
    <property type="term" value="F:phosphatidylserine decarboxylase activity"/>
    <property type="evidence" value="ECO:0007669"/>
    <property type="project" value="InterPro"/>
</dbReference>
<dbReference type="PANTHER" id="PTHR10067:SF11">
    <property type="entry name" value="PHOSPHATIDYLSERINE DECARBOXYLASE"/>
    <property type="match status" value="1"/>
</dbReference>
<dbReference type="InterPro" id="IPR003817">
    <property type="entry name" value="PS_Dcarbxylase"/>
</dbReference>
<dbReference type="STRING" id="765440.A0A0C3EY96"/>
<evidence type="ECO:0000256" key="2">
    <source>
        <dbReference type="ARBA" id="ARBA00023239"/>
    </source>
</evidence>
<name>A0A0C3EY96_PILCF</name>
<sequence length="315" mass="36340">MIQHRYVGWPAIDRKTGKFTREQQPLLRKIKMLLLFNPLTEWIVRTTQFRKYLHDKTVNSKGKKEDPKSKEDIPGFIEHYHINMEQFQPSDWREYSSFQQFFIRRHKSGSRPIYAENDGYIAVIPSDCHATAYETVTETQKLWIKGRGWSISKLIQDRDLARSWDDGAVGCFRLNPQDYHRYHSPVSGIVEWDKSIPGDFFGVDPLAISSHVDVFGENTRHCICIKSKEFGRVLFVAIGAEEVGTIQINEEFLQKGSKVKKGDEVGIFKYGGSSIVVAFERGRMQWDADLLEWSKKRIMVAVEVGMPMGRATQSA</sequence>
<accession>A0A0C3EY96</accession>
<reference evidence="3 4" key="1">
    <citation type="submission" date="2014-04" db="EMBL/GenBank/DDBJ databases">
        <authorList>
            <consortium name="DOE Joint Genome Institute"/>
            <person name="Kuo A."/>
            <person name="Tarkka M."/>
            <person name="Buscot F."/>
            <person name="Kohler A."/>
            <person name="Nagy L.G."/>
            <person name="Floudas D."/>
            <person name="Copeland A."/>
            <person name="Barry K.W."/>
            <person name="Cichocki N."/>
            <person name="Veneault-Fourrey C."/>
            <person name="LaButti K."/>
            <person name="Lindquist E.A."/>
            <person name="Lipzen A."/>
            <person name="Lundell T."/>
            <person name="Morin E."/>
            <person name="Murat C."/>
            <person name="Sun H."/>
            <person name="Tunlid A."/>
            <person name="Henrissat B."/>
            <person name="Grigoriev I.V."/>
            <person name="Hibbett D.S."/>
            <person name="Martin F."/>
            <person name="Nordberg H.P."/>
            <person name="Cantor M.N."/>
            <person name="Hua S.X."/>
        </authorList>
    </citation>
    <scope>NUCLEOTIDE SEQUENCE [LARGE SCALE GENOMIC DNA]</scope>
    <source>
        <strain evidence="3 4">F 1598</strain>
    </source>
</reference>
<evidence type="ECO:0008006" key="5">
    <source>
        <dbReference type="Google" id="ProtNLM"/>
    </source>
</evidence>
<dbReference type="Pfam" id="PF02666">
    <property type="entry name" value="PS_Dcarbxylase"/>
    <property type="match status" value="1"/>
</dbReference>
<protein>
    <recommendedName>
        <fullName evidence="5">Phosphatidylserine decarboxylase</fullName>
    </recommendedName>
</protein>
<gene>
    <name evidence="3" type="ORF">PILCRDRAFT_81508</name>
</gene>